<dbReference type="EMBL" id="MLFT02000006">
    <property type="protein sequence ID" value="PHT45911.1"/>
    <property type="molecule type" value="Genomic_DNA"/>
</dbReference>
<evidence type="ECO:0000313" key="1">
    <source>
        <dbReference type="EMBL" id="PHT45911.1"/>
    </source>
</evidence>
<gene>
    <name evidence="1" type="ORF">CQW23_15069</name>
</gene>
<keyword evidence="2" id="KW-1185">Reference proteome</keyword>
<dbReference type="Proteomes" id="UP000224567">
    <property type="component" value="Unassembled WGS sequence"/>
</dbReference>
<protein>
    <submittedName>
        <fullName evidence="1">Uncharacterized protein</fullName>
    </submittedName>
</protein>
<comment type="caution">
    <text evidence="1">The sequence shown here is derived from an EMBL/GenBank/DDBJ whole genome shotgun (WGS) entry which is preliminary data.</text>
</comment>
<proteinExistence type="predicted"/>
<name>A0A2G2WL08_CAPBA</name>
<organism evidence="1 2">
    <name type="scientific">Capsicum baccatum</name>
    <name type="common">Peruvian pepper</name>
    <dbReference type="NCBI Taxonomy" id="33114"/>
    <lineage>
        <taxon>Eukaryota</taxon>
        <taxon>Viridiplantae</taxon>
        <taxon>Streptophyta</taxon>
        <taxon>Embryophyta</taxon>
        <taxon>Tracheophyta</taxon>
        <taxon>Spermatophyta</taxon>
        <taxon>Magnoliopsida</taxon>
        <taxon>eudicotyledons</taxon>
        <taxon>Gunneridae</taxon>
        <taxon>Pentapetalae</taxon>
        <taxon>asterids</taxon>
        <taxon>lamiids</taxon>
        <taxon>Solanales</taxon>
        <taxon>Solanaceae</taxon>
        <taxon>Solanoideae</taxon>
        <taxon>Capsiceae</taxon>
        <taxon>Capsicum</taxon>
    </lineage>
</organism>
<dbReference type="OrthoDB" id="1306147at2759"/>
<evidence type="ECO:0000313" key="2">
    <source>
        <dbReference type="Proteomes" id="UP000224567"/>
    </source>
</evidence>
<sequence>MVPIPPSKWELPRFDGHEPKEELCNGFSVEPLEDVAEKFNKLSQTESVGELLVKFEELKAQMLMRNPNLSESHFLSSFVGALKEEIKYGVKLYKPTTLKLAVEQARL</sequence>
<accession>A0A2G2WL08</accession>
<reference evidence="2" key="2">
    <citation type="journal article" date="2017" name="J. Anim. Genet.">
        <title>Multiple reference genome sequences of hot pepper reveal the massive evolution of plant disease resistance genes by retroduplication.</title>
        <authorList>
            <person name="Kim S."/>
            <person name="Park J."/>
            <person name="Yeom S.-I."/>
            <person name="Kim Y.-M."/>
            <person name="Seo E."/>
            <person name="Kim K.-T."/>
            <person name="Kim M.-S."/>
            <person name="Lee J.M."/>
            <person name="Cheong K."/>
            <person name="Shin H.-S."/>
            <person name="Kim S.-B."/>
            <person name="Han K."/>
            <person name="Lee J."/>
            <person name="Park M."/>
            <person name="Lee H.-A."/>
            <person name="Lee H.-Y."/>
            <person name="Lee Y."/>
            <person name="Oh S."/>
            <person name="Lee J.H."/>
            <person name="Choi E."/>
            <person name="Choi E."/>
            <person name="Lee S.E."/>
            <person name="Jeon J."/>
            <person name="Kim H."/>
            <person name="Choi G."/>
            <person name="Song H."/>
            <person name="Lee J."/>
            <person name="Lee S.-C."/>
            <person name="Kwon J.-K."/>
            <person name="Lee H.-Y."/>
            <person name="Koo N."/>
            <person name="Hong Y."/>
            <person name="Kim R.W."/>
            <person name="Kang W.-H."/>
            <person name="Huh J.H."/>
            <person name="Kang B.-C."/>
            <person name="Yang T.-J."/>
            <person name="Lee Y.-H."/>
            <person name="Bennetzen J.L."/>
            <person name="Choi D."/>
        </authorList>
    </citation>
    <scope>NUCLEOTIDE SEQUENCE [LARGE SCALE GENOMIC DNA]</scope>
    <source>
        <strain evidence="2">cv. PBC81</strain>
    </source>
</reference>
<reference evidence="1 2" key="1">
    <citation type="journal article" date="2017" name="Genome Biol.">
        <title>New reference genome sequences of hot pepper reveal the massive evolution of plant disease-resistance genes by retroduplication.</title>
        <authorList>
            <person name="Kim S."/>
            <person name="Park J."/>
            <person name="Yeom S.I."/>
            <person name="Kim Y.M."/>
            <person name="Seo E."/>
            <person name="Kim K.T."/>
            <person name="Kim M.S."/>
            <person name="Lee J.M."/>
            <person name="Cheong K."/>
            <person name="Shin H.S."/>
            <person name="Kim S.B."/>
            <person name="Han K."/>
            <person name="Lee J."/>
            <person name="Park M."/>
            <person name="Lee H.A."/>
            <person name="Lee H.Y."/>
            <person name="Lee Y."/>
            <person name="Oh S."/>
            <person name="Lee J.H."/>
            <person name="Choi E."/>
            <person name="Choi E."/>
            <person name="Lee S.E."/>
            <person name="Jeon J."/>
            <person name="Kim H."/>
            <person name="Choi G."/>
            <person name="Song H."/>
            <person name="Lee J."/>
            <person name="Lee S.C."/>
            <person name="Kwon J.K."/>
            <person name="Lee H.Y."/>
            <person name="Koo N."/>
            <person name="Hong Y."/>
            <person name="Kim R.W."/>
            <person name="Kang W.H."/>
            <person name="Huh J.H."/>
            <person name="Kang B.C."/>
            <person name="Yang T.J."/>
            <person name="Lee Y.H."/>
            <person name="Bennetzen J.L."/>
            <person name="Choi D."/>
        </authorList>
    </citation>
    <scope>NUCLEOTIDE SEQUENCE [LARGE SCALE GENOMIC DNA]</scope>
    <source>
        <strain evidence="2">cv. PBC81</strain>
    </source>
</reference>
<dbReference type="AlphaFoldDB" id="A0A2G2WL08"/>